<comment type="caution">
    <text evidence="2">The sequence shown here is derived from an EMBL/GenBank/DDBJ whole genome shotgun (WGS) entry which is preliminary data.</text>
</comment>
<accession>F0H500</accession>
<dbReference type="AlphaFoldDB" id="F0H500"/>
<evidence type="ECO:0000313" key="3">
    <source>
        <dbReference type="Proteomes" id="UP000003155"/>
    </source>
</evidence>
<feature type="region of interest" description="Disordered" evidence="1">
    <location>
        <begin position="1"/>
        <end position="25"/>
    </location>
</feature>
<dbReference type="EMBL" id="AEXO01000026">
    <property type="protein sequence ID" value="EGC87096.1"/>
    <property type="molecule type" value="Genomic_DNA"/>
</dbReference>
<dbReference type="Proteomes" id="UP000003155">
    <property type="component" value="Unassembled WGS sequence"/>
</dbReference>
<protein>
    <submittedName>
        <fullName evidence="2">Uncharacterized protein</fullName>
    </submittedName>
</protein>
<reference evidence="2 3" key="1">
    <citation type="submission" date="2011-02" db="EMBL/GenBank/DDBJ databases">
        <authorList>
            <person name="Durkin A.S."/>
            <person name="Madupu R."/>
            <person name="Torralba M."/>
            <person name="Gillis M."/>
            <person name="Methe B."/>
            <person name="Sutton G."/>
            <person name="Nelson K.E."/>
        </authorList>
    </citation>
    <scope>NUCLEOTIDE SEQUENCE [LARGE SCALE GENOMIC DNA]</scope>
    <source>
        <strain evidence="2 3">CRIS 18C-A</strain>
    </source>
</reference>
<proteinExistence type="predicted"/>
<organism evidence="2 3">
    <name type="scientific">Prevotella denticola CRIS 18C-A</name>
    <dbReference type="NCBI Taxonomy" id="944557"/>
    <lineage>
        <taxon>Bacteria</taxon>
        <taxon>Pseudomonadati</taxon>
        <taxon>Bacteroidota</taxon>
        <taxon>Bacteroidia</taxon>
        <taxon>Bacteroidales</taxon>
        <taxon>Prevotellaceae</taxon>
        <taxon>Prevotella</taxon>
    </lineage>
</organism>
<evidence type="ECO:0000313" key="2">
    <source>
        <dbReference type="EMBL" id="EGC87096.1"/>
    </source>
</evidence>
<gene>
    <name evidence="2" type="ORF">HMPREF9303_2484</name>
</gene>
<sequence length="53" mass="5727">MQAIADAKQNCSQPAGNISPDRREPASHVLGTLFPTGWETNQLSAAYRRGRSA</sequence>
<evidence type="ECO:0000256" key="1">
    <source>
        <dbReference type="SAM" id="MobiDB-lite"/>
    </source>
</evidence>
<name>F0H500_9BACT</name>
<keyword evidence="3" id="KW-1185">Reference proteome</keyword>